<feature type="transmembrane region" description="Helical" evidence="1">
    <location>
        <begin position="775"/>
        <end position="794"/>
    </location>
</feature>
<feature type="transmembrane region" description="Helical" evidence="1">
    <location>
        <begin position="292"/>
        <end position="312"/>
    </location>
</feature>
<evidence type="ECO:0000313" key="3">
    <source>
        <dbReference type="Proteomes" id="UP000306340"/>
    </source>
</evidence>
<dbReference type="InterPro" id="IPR036412">
    <property type="entry name" value="HAD-like_sf"/>
</dbReference>
<dbReference type="AlphaFoldDB" id="A0A4U0Z1L9"/>
<keyword evidence="1" id="KW-0472">Membrane</keyword>
<feature type="transmembrane region" description="Helical" evidence="1">
    <location>
        <begin position="251"/>
        <end position="271"/>
    </location>
</feature>
<dbReference type="InterPro" id="IPR044878">
    <property type="entry name" value="UbiA_sf"/>
</dbReference>
<feature type="transmembrane region" description="Helical" evidence="1">
    <location>
        <begin position="318"/>
        <end position="336"/>
    </location>
</feature>
<dbReference type="SUPFAM" id="SSF56784">
    <property type="entry name" value="HAD-like"/>
    <property type="match status" value="1"/>
</dbReference>
<organism evidence="2 3">
    <name type="scientific">Cereibacter changlensis</name>
    <dbReference type="NCBI Taxonomy" id="402884"/>
    <lineage>
        <taxon>Bacteria</taxon>
        <taxon>Pseudomonadati</taxon>
        <taxon>Pseudomonadota</taxon>
        <taxon>Alphaproteobacteria</taxon>
        <taxon>Rhodobacterales</taxon>
        <taxon>Paracoccaceae</taxon>
        <taxon>Cereibacter</taxon>
    </lineage>
</organism>
<name>A0A4U0Z1L9_9RHOB</name>
<reference evidence="2 3" key="1">
    <citation type="submission" date="2019-04" db="EMBL/GenBank/DDBJ databases">
        <title>Crypto-aerobic microbial life in anoxic (sulfidic) marine sediments.</title>
        <authorList>
            <person name="Bhattacharya S."/>
            <person name="Roy C."/>
            <person name="Mondal N."/>
            <person name="Sarkar J."/>
            <person name="Mandal S."/>
            <person name="Rameez M.J."/>
            <person name="Ghosh W."/>
        </authorList>
    </citation>
    <scope>NUCLEOTIDE SEQUENCE [LARGE SCALE GENOMIC DNA]</scope>
    <source>
        <strain evidence="2 3">SBBC</strain>
    </source>
</reference>
<feature type="transmembrane region" description="Helical" evidence="1">
    <location>
        <begin position="561"/>
        <end position="592"/>
    </location>
</feature>
<feature type="transmembrane region" description="Helical" evidence="1">
    <location>
        <begin position="397"/>
        <end position="419"/>
    </location>
</feature>
<evidence type="ECO:0000256" key="1">
    <source>
        <dbReference type="SAM" id="Phobius"/>
    </source>
</evidence>
<keyword evidence="1" id="KW-1133">Transmembrane helix</keyword>
<dbReference type="Gene3D" id="3.40.50.1000">
    <property type="entry name" value="HAD superfamily/HAD-like"/>
    <property type="match status" value="1"/>
</dbReference>
<feature type="transmembrane region" description="Helical" evidence="1">
    <location>
        <begin position="368"/>
        <end position="385"/>
    </location>
</feature>
<gene>
    <name evidence="2" type="ORF">FAZ78_08415</name>
</gene>
<feature type="transmembrane region" description="Helical" evidence="1">
    <location>
        <begin position="506"/>
        <end position="528"/>
    </location>
</feature>
<dbReference type="Pfam" id="PF12710">
    <property type="entry name" value="HAD"/>
    <property type="match status" value="1"/>
</dbReference>
<dbReference type="InterPro" id="IPR023214">
    <property type="entry name" value="HAD_sf"/>
</dbReference>
<proteinExistence type="predicted"/>
<feature type="transmembrane region" description="Helical" evidence="1">
    <location>
        <begin position="345"/>
        <end position="362"/>
    </location>
</feature>
<feature type="transmembrane region" description="Helical" evidence="1">
    <location>
        <begin position="468"/>
        <end position="494"/>
    </location>
</feature>
<dbReference type="Proteomes" id="UP000306340">
    <property type="component" value="Unassembled WGS sequence"/>
</dbReference>
<feature type="transmembrane region" description="Helical" evidence="1">
    <location>
        <begin position="814"/>
        <end position="834"/>
    </location>
</feature>
<accession>A0A4U0Z1L9</accession>
<protein>
    <submittedName>
        <fullName evidence="2">Uncharacterized protein</fullName>
    </submittedName>
</protein>
<keyword evidence="1" id="KW-0812">Transmembrane</keyword>
<dbReference type="EMBL" id="SWAU01000062">
    <property type="protein sequence ID" value="TKA97006.1"/>
    <property type="molecule type" value="Genomic_DNA"/>
</dbReference>
<comment type="caution">
    <text evidence="2">The sequence shown here is derived from an EMBL/GenBank/DDBJ whole genome shotgun (WGS) entry which is preliminary data.</text>
</comment>
<dbReference type="Gene3D" id="1.10.357.140">
    <property type="entry name" value="UbiA prenyltransferase"/>
    <property type="match status" value="1"/>
</dbReference>
<sequence>MRLTILSKTLHRRVQMPVDPGPFEPVLEGLPIGIPLVVDLDGTLLSSDMLHETFWSAFGRDSTVPLRAASAMLQGRAALKRVLANVARVDVATLPYNPAVIATVKDWRARGGRAVLVTASDAGLAHAIADHLGIFDEVHGSDGVRNLKAAEKADFLNRRYGARGYAYMGDSAADLKVWPHAARAITVNASTAVRQRLRALDVPVADLQVADHRRLPLAAMLRPEHWCLALLALVPLLIGHDLSPARLAQGLFALVCVALVTSGAGVTCDLLTLEADRSDPIRRGRPFAAGKASLAGGAVLAVALIALGLVAAALSGPVLTAILLALVVVSALRALWRPGPLADSLLFAAQATLPLLAGATVTGLPVPLWTLAFAALLFLAAAGVGRHIEPSQPATRAFGSPMLLVTLLGSLVLMAPTVLNGAPFLYYDTSSYIWYPHALAHAALDLLRAGTQTETLTIFSGRSLYYGLFTYLSTALTQGWTLVWAQAAVLAWLVALSCRSFLPDGWIRASVLTVAGLAVLTPASFFVGLLMPDIWSGFLVVGVALLLAARDKLSEREIWALWIIVVFAALAHASHLALLLSMTTLAGLALLIPRLRPLLSGRTLATLLGAAVLGIAGQIPPSTLTKAVTGQSPLALPHFTAHLVDLGPGTRLVQETCPQSGYAVCAFADRLPMDWAAFMFDDDPRTGAYWISEPAVQRSLSAEQVGFLLDVVAAHPFATLGGLALDGVEQLWTLSVEDVPMPPRKAEFLASFFQPELVELTQASAMYNHPALRHLVTALGYLSLAGSLLFAIALSSRSVSTSPLRHDLEATISTFVGVVVIGLVLNALICGILASPYGRFQARLIWLLPFAALVKGATRAIEFKTSLISRRPIA</sequence>
<evidence type="ECO:0000313" key="2">
    <source>
        <dbReference type="EMBL" id="TKA97006.1"/>
    </source>
</evidence>